<dbReference type="Proteomes" id="UP000608024">
    <property type="component" value="Unassembled WGS sequence"/>
</dbReference>
<accession>A0A919DF04</accession>
<dbReference type="EMBL" id="BNBT01000008">
    <property type="protein sequence ID" value="GHE42048.1"/>
    <property type="molecule type" value="Genomic_DNA"/>
</dbReference>
<proteinExistence type="predicted"/>
<keyword evidence="2" id="KW-1185">Reference proteome</keyword>
<reference evidence="1" key="2">
    <citation type="submission" date="2020-09" db="EMBL/GenBank/DDBJ databases">
        <authorList>
            <person name="Sun Q."/>
            <person name="Ohkuma M."/>
        </authorList>
    </citation>
    <scope>NUCLEOTIDE SEQUENCE</scope>
    <source>
        <strain evidence="1">JCM 4784</strain>
    </source>
</reference>
<dbReference type="AlphaFoldDB" id="A0A919DF04"/>
<gene>
    <name evidence="1" type="ORF">GCM10018785_09500</name>
</gene>
<organism evidence="1 2">
    <name type="scientific">Streptomyces longispororuber</name>
    <dbReference type="NCBI Taxonomy" id="68230"/>
    <lineage>
        <taxon>Bacteria</taxon>
        <taxon>Bacillati</taxon>
        <taxon>Actinomycetota</taxon>
        <taxon>Actinomycetes</taxon>
        <taxon>Kitasatosporales</taxon>
        <taxon>Streptomycetaceae</taxon>
        <taxon>Streptomyces</taxon>
    </lineage>
</organism>
<sequence length="101" mass="9986">MGQVSKRSQLTCTGDARHGVSHRRVVLAGAPLRGVRGGGEPEWVQGVRSGSTAGAVVGGVVGVAAGAVVGAGGCWWRGAQALEPEVGSLHGSSASEGRASR</sequence>
<comment type="caution">
    <text evidence="1">The sequence shown here is derived from an EMBL/GenBank/DDBJ whole genome shotgun (WGS) entry which is preliminary data.</text>
</comment>
<reference evidence="1" key="1">
    <citation type="journal article" date="2014" name="Int. J. Syst. Evol. Microbiol.">
        <title>Complete genome sequence of Corynebacterium casei LMG S-19264T (=DSM 44701T), isolated from a smear-ripened cheese.</title>
        <authorList>
            <consortium name="US DOE Joint Genome Institute (JGI-PGF)"/>
            <person name="Walter F."/>
            <person name="Albersmeier A."/>
            <person name="Kalinowski J."/>
            <person name="Ruckert C."/>
        </authorList>
    </citation>
    <scope>NUCLEOTIDE SEQUENCE</scope>
    <source>
        <strain evidence="1">JCM 4784</strain>
    </source>
</reference>
<evidence type="ECO:0000313" key="1">
    <source>
        <dbReference type="EMBL" id="GHE42048.1"/>
    </source>
</evidence>
<name>A0A919DF04_9ACTN</name>
<evidence type="ECO:0000313" key="2">
    <source>
        <dbReference type="Proteomes" id="UP000608024"/>
    </source>
</evidence>
<protein>
    <submittedName>
        <fullName evidence="1">Uncharacterized protein</fullName>
    </submittedName>
</protein>